<dbReference type="InterPro" id="IPR014284">
    <property type="entry name" value="RNA_pol_sigma-70_dom"/>
</dbReference>
<dbReference type="NCBIfam" id="TIGR02937">
    <property type="entry name" value="sigma70-ECF"/>
    <property type="match status" value="1"/>
</dbReference>
<name>A0A3S3S8F7_9BURK</name>
<dbReference type="Pfam" id="PF08281">
    <property type="entry name" value="Sigma70_r4_2"/>
    <property type="match status" value="1"/>
</dbReference>
<dbReference type="Proteomes" id="UP000288178">
    <property type="component" value="Unassembled WGS sequence"/>
</dbReference>
<feature type="domain" description="RNA polymerase sigma factor 70 region 4 type 2" evidence="5">
    <location>
        <begin position="94"/>
        <end position="146"/>
    </location>
</feature>
<dbReference type="InterPro" id="IPR053866">
    <property type="entry name" value="PhyR_sigma2"/>
</dbReference>
<evidence type="ECO:0000259" key="5">
    <source>
        <dbReference type="Pfam" id="PF08281"/>
    </source>
</evidence>
<keyword evidence="8" id="KW-1185">Reference proteome</keyword>
<dbReference type="GO" id="GO:0016987">
    <property type="term" value="F:sigma factor activity"/>
    <property type="evidence" value="ECO:0007669"/>
    <property type="project" value="UniProtKB-KW"/>
</dbReference>
<dbReference type="InterPro" id="IPR013325">
    <property type="entry name" value="RNA_pol_sigma_r2"/>
</dbReference>
<dbReference type="EMBL" id="SACT01000011">
    <property type="protein sequence ID" value="RVT48126.1"/>
    <property type="molecule type" value="Genomic_DNA"/>
</dbReference>
<keyword evidence="4" id="KW-0804">Transcription</keyword>
<keyword evidence="3" id="KW-0731">Sigma factor</keyword>
<reference evidence="7 8" key="1">
    <citation type="submission" date="2019-01" db="EMBL/GenBank/DDBJ databases">
        <authorList>
            <person name="Chen W.-M."/>
        </authorList>
    </citation>
    <scope>NUCLEOTIDE SEQUENCE [LARGE SCALE GENOMIC DNA]</scope>
    <source>
        <strain evidence="7 8">ICH-3</strain>
    </source>
</reference>
<evidence type="ECO:0000313" key="8">
    <source>
        <dbReference type="Proteomes" id="UP000288178"/>
    </source>
</evidence>
<dbReference type="GO" id="GO:0003677">
    <property type="term" value="F:DNA binding"/>
    <property type="evidence" value="ECO:0007669"/>
    <property type="project" value="InterPro"/>
</dbReference>
<proteinExistence type="inferred from homology"/>
<dbReference type="Pfam" id="PF22029">
    <property type="entry name" value="PhyR_sigma2"/>
    <property type="match status" value="1"/>
</dbReference>
<dbReference type="SUPFAM" id="SSF88946">
    <property type="entry name" value="Sigma2 domain of RNA polymerase sigma factors"/>
    <property type="match status" value="1"/>
</dbReference>
<evidence type="ECO:0000256" key="1">
    <source>
        <dbReference type="ARBA" id="ARBA00010641"/>
    </source>
</evidence>
<feature type="domain" description="PhyR sigma2" evidence="6">
    <location>
        <begin position="3"/>
        <end position="54"/>
    </location>
</feature>
<evidence type="ECO:0000256" key="3">
    <source>
        <dbReference type="ARBA" id="ARBA00023082"/>
    </source>
</evidence>
<dbReference type="Gene3D" id="1.10.10.10">
    <property type="entry name" value="Winged helix-like DNA-binding domain superfamily/Winged helix DNA-binding domain"/>
    <property type="match status" value="1"/>
</dbReference>
<evidence type="ECO:0000256" key="2">
    <source>
        <dbReference type="ARBA" id="ARBA00023015"/>
    </source>
</evidence>
<gene>
    <name evidence="7" type="ORF">ENE75_23245</name>
</gene>
<dbReference type="InterPro" id="IPR039425">
    <property type="entry name" value="RNA_pol_sigma-70-like"/>
</dbReference>
<dbReference type="AlphaFoldDB" id="A0A3S3S8F7"/>
<sequence length="165" mass="18591">MGQIPRLRRYARTLAFEPERADDLVQATLERGLMHWHQYDQRRDIGVWLLSIAHNAHMDQLRRDRRLSTVDPADLQALQDRGGGDAGTDVGLRMDLLAALAQLSAEQRESLLLVCVEQLSYAEVAEVMQVPLGTVMSRVCRARAAMRQLLEGRGPAVQPALRRVK</sequence>
<keyword evidence="2" id="KW-0805">Transcription regulation</keyword>
<dbReference type="OrthoDB" id="9797134at2"/>
<comment type="similarity">
    <text evidence="1">Belongs to the sigma-70 factor family. ECF subfamily.</text>
</comment>
<protein>
    <submittedName>
        <fullName evidence="7">Sigma-70 family RNA polymerase sigma factor</fullName>
    </submittedName>
</protein>
<dbReference type="PANTHER" id="PTHR43133">
    <property type="entry name" value="RNA POLYMERASE ECF-TYPE SIGMA FACTO"/>
    <property type="match status" value="1"/>
</dbReference>
<dbReference type="PANTHER" id="PTHR43133:SF25">
    <property type="entry name" value="RNA POLYMERASE SIGMA FACTOR RFAY-RELATED"/>
    <property type="match status" value="1"/>
</dbReference>
<evidence type="ECO:0000256" key="4">
    <source>
        <dbReference type="ARBA" id="ARBA00023163"/>
    </source>
</evidence>
<comment type="caution">
    <text evidence="7">The sequence shown here is derived from an EMBL/GenBank/DDBJ whole genome shotgun (WGS) entry which is preliminary data.</text>
</comment>
<dbReference type="InterPro" id="IPR036388">
    <property type="entry name" value="WH-like_DNA-bd_sf"/>
</dbReference>
<dbReference type="InterPro" id="IPR013324">
    <property type="entry name" value="RNA_pol_sigma_r3/r4-like"/>
</dbReference>
<dbReference type="Gene3D" id="1.10.1740.10">
    <property type="match status" value="1"/>
</dbReference>
<dbReference type="SUPFAM" id="SSF88659">
    <property type="entry name" value="Sigma3 and sigma4 domains of RNA polymerase sigma factors"/>
    <property type="match status" value="1"/>
</dbReference>
<accession>A0A3S3S8F7</accession>
<organism evidence="7 8">
    <name type="scientific">Rubrivivax albus</name>
    <dbReference type="NCBI Taxonomy" id="2499835"/>
    <lineage>
        <taxon>Bacteria</taxon>
        <taxon>Pseudomonadati</taxon>
        <taxon>Pseudomonadota</taxon>
        <taxon>Betaproteobacteria</taxon>
        <taxon>Burkholderiales</taxon>
        <taxon>Sphaerotilaceae</taxon>
        <taxon>Rubrivivax</taxon>
    </lineage>
</organism>
<evidence type="ECO:0000313" key="7">
    <source>
        <dbReference type="EMBL" id="RVT48126.1"/>
    </source>
</evidence>
<evidence type="ECO:0000259" key="6">
    <source>
        <dbReference type="Pfam" id="PF22029"/>
    </source>
</evidence>
<dbReference type="InterPro" id="IPR013249">
    <property type="entry name" value="RNA_pol_sigma70_r4_t2"/>
</dbReference>
<dbReference type="GO" id="GO:0006352">
    <property type="term" value="P:DNA-templated transcription initiation"/>
    <property type="evidence" value="ECO:0007669"/>
    <property type="project" value="InterPro"/>
</dbReference>